<evidence type="ECO:0000313" key="2">
    <source>
        <dbReference type="EMBL" id="PYZ93266.1"/>
    </source>
</evidence>
<organism evidence="2 3">
    <name type="scientific">Salipaludibacillus keqinensis</name>
    <dbReference type="NCBI Taxonomy" id="2045207"/>
    <lineage>
        <taxon>Bacteria</taxon>
        <taxon>Bacillati</taxon>
        <taxon>Bacillota</taxon>
        <taxon>Bacilli</taxon>
        <taxon>Bacillales</taxon>
        <taxon>Bacillaceae</taxon>
    </lineage>
</organism>
<sequence length="143" mass="16548">MREVKEVSQSLHPDVKKFKIFVKENPYVLRDVNSGDKTLQDLFEEWMLFGEEDDIWESYKPSGEEEGTGEEKETEGETEDKAGDVDLLGMLKKMNLNDVQHHLAQFSTVVGSIQELVSQFKQQQTPEPPPRPEQQSPFSFWED</sequence>
<proteinExistence type="predicted"/>
<feature type="region of interest" description="Disordered" evidence="1">
    <location>
        <begin position="119"/>
        <end position="143"/>
    </location>
</feature>
<comment type="caution">
    <text evidence="2">The sequence shown here is derived from an EMBL/GenBank/DDBJ whole genome shotgun (WGS) entry which is preliminary data.</text>
</comment>
<gene>
    <name evidence="2" type="ORF">CR194_08715</name>
</gene>
<accession>A0A323TG73</accession>
<keyword evidence="3" id="KW-1185">Reference proteome</keyword>
<protein>
    <recommendedName>
        <fullName evidence="4">Cytosolic protein</fullName>
    </recommendedName>
</protein>
<feature type="region of interest" description="Disordered" evidence="1">
    <location>
        <begin position="56"/>
        <end position="83"/>
    </location>
</feature>
<evidence type="ECO:0000256" key="1">
    <source>
        <dbReference type="SAM" id="MobiDB-lite"/>
    </source>
</evidence>
<dbReference type="InterPro" id="IPR025953">
    <property type="entry name" value="YlbD_coat"/>
</dbReference>
<name>A0A323TG73_9BACI</name>
<evidence type="ECO:0008006" key="4">
    <source>
        <dbReference type="Google" id="ProtNLM"/>
    </source>
</evidence>
<dbReference type="Proteomes" id="UP000248214">
    <property type="component" value="Unassembled WGS sequence"/>
</dbReference>
<reference evidence="2 3" key="1">
    <citation type="submission" date="2017-10" db="EMBL/GenBank/DDBJ databases">
        <title>Bacillus sp. nov., a halophilic bacterium isolated from a Keqin Lake.</title>
        <authorList>
            <person name="Wang H."/>
        </authorList>
    </citation>
    <scope>NUCLEOTIDE SEQUENCE [LARGE SCALE GENOMIC DNA]</scope>
    <source>
        <strain evidence="2 3">KQ-12</strain>
    </source>
</reference>
<dbReference type="Pfam" id="PF14071">
    <property type="entry name" value="YlbD_coat"/>
    <property type="match status" value="1"/>
</dbReference>
<dbReference type="AlphaFoldDB" id="A0A323TG73"/>
<evidence type="ECO:0000313" key="3">
    <source>
        <dbReference type="Proteomes" id="UP000248214"/>
    </source>
</evidence>
<feature type="compositionally biased region" description="Acidic residues" evidence="1">
    <location>
        <begin position="64"/>
        <end position="78"/>
    </location>
</feature>
<dbReference type="EMBL" id="PDOD01000002">
    <property type="protein sequence ID" value="PYZ93266.1"/>
    <property type="molecule type" value="Genomic_DNA"/>
</dbReference>